<feature type="transmembrane region" description="Helical" evidence="1">
    <location>
        <begin position="29"/>
        <end position="60"/>
    </location>
</feature>
<comment type="caution">
    <text evidence="2">The sequence shown here is derived from an EMBL/GenBank/DDBJ whole genome shotgun (WGS) entry which is preliminary data.</text>
</comment>
<reference evidence="2" key="1">
    <citation type="journal article" date="2022" name="bioRxiv">
        <title>Sequencing and chromosome-scale assembly of the giantPleurodeles waltlgenome.</title>
        <authorList>
            <person name="Brown T."/>
            <person name="Elewa A."/>
            <person name="Iarovenko S."/>
            <person name="Subramanian E."/>
            <person name="Araus A.J."/>
            <person name="Petzold A."/>
            <person name="Susuki M."/>
            <person name="Suzuki K.-i.T."/>
            <person name="Hayashi T."/>
            <person name="Toyoda A."/>
            <person name="Oliveira C."/>
            <person name="Osipova E."/>
            <person name="Leigh N.D."/>
            <person name="Simon A."/>
            <person name="Yun M.H."/>
        </authorList>
    </citation>
    <scope>NUCLEOTIDE SEQUENCE</scope>
    <source>
        <strain evidence="2">20211129_DDA</strain>
        <tissue evidence="2">Liver</tissue>
    </source>
</reference>
<keyword evidence="1" id="KW-1133">Transmembrane helix</keyword>
<feature type="non-terminal residue" evidence="2">
    <location>
        <position position="1"/>
    </location>
</feature>
<evidence type="ECO:0000256" key="1">
    <source>
        <dbReference type="SAM" id="Phobius"/>
    </source>
</evidence>
<dbReference type="AlphaFoldDB" id="A0AAV7SSI5"/>
<proteinExistence type="predicted"/>
<accession>A0AAV7SSI5</accession>
<sequence length="64" mass="6738">VCFTSVFLRPHADSLPLPGSALPLSSSDLMLFLCLSLGLPCLVLSLNSCCLSLGLLYLCVPLIS</sequence>
<name>A0AAV7SSI5_PLEWA</name>
<evidence type="ECO:0000313" key="3">
    <source>
        <dbReference type="Proteomes" id="UP001066276"/>
    </source>
</evidence>
<evidence type="ECO:0000313" key="2">
    <source>
        <dbReference type="EMBL" id="KAJ1167054.1"/>
    </source>
</evidence>
<keyword evidence="3" id="KW-1185">Reference proteome</keyword>
<dbReference type="EMBL" id="JANPWB010000008">
    <property type="protein sequence ID" value="KAJ1167054.1"/>
    <property type="molecule type" value="Genomic_DNA"/>
</dbReference>
<gene>
    <name evidence="2" type="ORF">NDU88_007447</name>
</gene>
<protein>
    <submittedName>
        <fullName evidence="2">Uncharacterized protein</fullName>
    </submittedName>
</protein>
<organism evidence="2 3">
    <name type="scientific">Pleurodeles waltl</name>
    <name type="common">Iberian ribbed newt</name>
    <dbReference type="NCBI Taxonomy" id="8319"/>
    <lineage>
        <taxon>Eukaryota</taxon>
        <taxon>Metazoa</taxon>
        <taxon>Chordata</taxon>
        <taxon>Craniata</taxon>
        <taxon>Vertebrata</taxon>
        <taxon>Euteleostomi</taxon>
        <taxon>Amphibia</taxon>
        <taxon>Batrachia</taxon>
        <taxon>Caudata</taxon>
        <taxon>Salamandroidea</taxon>
        <taxon>Salamandridae</taxon>
        <taxon>Pleurodelinae</taxon>
        <taxon>Pleurodeles</taxon>
    </lineage>
</organism>
<keyword evidence="1" id="KW-0812">Transmembrane</keyword>
<feature type="non-terminal residue" evidence="2">
    <location>
        <position position="64"/>
    </location>
</feature>
<keyword evidence="1" id="KW-0472">Membrane</keyword>
<dbReference type="Proteomes" id="UP001066276">
    <property type="component" value="Chromosome 4_2"/>
</dbReference>